<dbReference type="InterPro" id="IPR020347">
    <property type="entry name" value="Pop8"/>
</dbReference>
<evidence type="ECO:0000256" key="1">
    <source>
        <dbReference type="SAM" id="MobiDB-lite"/>
    </source>
</evidence>
<dbReference type="GO" id="GO:0004526">
    <property type="term" value="F:ribonuclease P activity"/>
    <property type="evidence" value="ECO:0007669"/>
    <property type="project" value="TreeGrafter"/>
</dbReference>
<gene>
    <name evidence="3" type="ORF">QBC46DRAFT_336892</name>
</gene>
<evidence type="ECO:0000313" key="3">
    <source>
        <dbReference type="EMBL" id="KAK3945045.1"/>
    </source>
</evidence>
<feature type="compositionally biased region" description="Pro residues" evidence="1">
    <location>
        <begin position="11"/>
        <end position="20"/>
    </location>
</feature>
<feature type="compositionally biased region" description="Basic and acidic residues" evidence="1">
    <location>
        <begin position="30"/>
        <end position="39"/>
    </location>
</feature>
<sequence length="164" mass="17703">MTDMDVDPPENTQPPEPTPATQPTESLFPTDKKVPKPRELNSVTIRSPPFAYAHLRLVTDDVLTSGPSASLTLDALQVRSYCTSALRQFLGDTGTAISIDILSVSGRECWLRVPQPDLGALAAAITAYAGQRSDNTMMLLQLLACGDYLGSLLGKAEQHQLFDS</sequence>
<evidence type="ECO:0000313" key="4">
    <source>
        <dbReference type="Proteomes" id="UP001303473"/>
    </source>
</evidence>
<dbReference type="PANTHER" id="PTHR28173">
    <property type="entry name" value="RIBONUCLEASES P/MRP PROTEIN SUBUNIT POP8"/>
    <property type="match status" value="1"/>
</dbReference>
<comment type="caution">
    <text evidence="3">The sequence shown here is derived from an EMBL/GenBank/DDBJ whole genome shotgun (WGS) entry which is preliminary data.</text>
</comment>
<dbReference type="GO" id="GO:0000171">
    <property type="term" value="F:ribonuclease MRP activity"/>
    <property type="evidence" value="ECO:0007669"/>
    <property type="project" value="TreeGrafter"/>
</dbReference>
<dbReference type="EMBL" id="MU853756">
    <property type="protein sequence ID" value="KAK3945045.1"/>
    <property type="molecule type" value="Genomic_DNA"/>
</dbReference>
<dbReference type="GO" id="GO:0000172">
    <property type="term" value="C:ribonuclease MRP complex"/>
    <property type="evidence" value="ECO:0007669"/>
    <property type="project" value="InterPro"/>
</dbReference>
<feature type="domain" description="Ribonucleases P/MRP subunit Pop8-like" evidence="2">
    <location>
        <begin position="49"/>
        <end position="128"/>
    </location>
</feature>
<reference evidence="4" key="1">
    <citation type="journal article" date="2023" name="Mol. Phylogenet. Evol.">
        <title>Genome-scale phylogeny and comparative genomics of the fungal order Sordariales.</title>
        <authorList>
            <person name="Hensen N."/>
            <person name="Bonometti L."/>
            <person name="Westerberg I."/>
            <person name="Brannstrom I.O."/>
            <person name="Guillou S."/>
            <person name="Cros-Aarteil S."/>
            <person name="Calhoun S."/>
            <person name="Haridas S."/>
            <person name="Kuo A."/>
            <person name="Mondo S."/>
            <person name="Pangilinan J."/>
            <person name="Riley R."/>
            <person name="LaButti K."/>
            <person name="Andreopoulos B."/>
            <person name="Lipzen A."/>
            <person name="Chen C."/>
            <person name="Yan M."/>
            <person name="Daum C."/>
            <person name="Ng V."/>
            <person name="Clum A."/>
            <person name="Steindorff A."/>
            <person name="Ohm R.A."/>
            <person name="Martin F."/>
            <person name="Silar P."/>
            <person name="Natvig D.O."/>
            <person name="Lalanne C."/>
            <person name="Gautier V."/>
            <person name="Ament-Velasquez S.L."/>
            <person name="Kruys A."/>
            <person name="Hutchinson M.I."/>
            <person name="Powell A.J."/>
            <person name="Barry K."/>
            <person name="Miller A.N."/>
            <person name="Grigoriev I.V."/>
            <person name="Debuchy R."/>
            <person name="Gladieux P."/>
            <person name="Hiltunen Thoren M."/>
            <person name="Johannesson H."/>
        </authorList>
    </citation>
    <scope>NUCLEOTIDE SEQUENCE [LARGE SCALE GENOMIC DNA]</scope>
    <source>
        <strain evidence="4">CBS 340.73</strain>
    </source>
</reference>
<dbReference type="Pfam" id="PF20976">
    <property type="entry name" value="Pop8"/>
    <property type="match status" value="1"/>
</dbReference>
<name>A0AAN6NGE8_9PEZI</name>
<protein>
    <recommendedName>
        <fullName evidence="2">Ribonucleases P/MRP subunit Pop8-like domain-containing protein</fullName>
    </recommendedName>
</protein>
<dbReference type="AlphaFoldDB" id="A0AAN6NGE8"/>
<dbReference type="InterPro" id="IPR049128">
    <property type="entry name" value="Pop8-like_dom"/>
</dbReference>
<dbReference type="PANTHER" id="PTHR28173:SF1">
    <property type="entry name" value="RIBONUCLEASES P_MRP PROTEIN SUBUNIT POP8"/>
    <property type="match status" value="1"/>
</dbReference>
<proteinExistence type="predicted"/>
<dbReference type="GO" id="GO:0005655">
    <property type="term" value="C:nucleolar ribonuclease P complex"/>
    <property type="evidence" value="ECO:0007669"/>
    <property type="project" value="InterPro"/>
</dbReference>
<accession>A0AAN6NGE8</accession>
<dbReference type="GO" id="GO:0008033">
    <property type="term" value="P:tRNA processing"/>
    <property type="evidence" value="ECO:0007669"/>
    <property type="project" value="InterPro"/>
</dbReference>
<dbReference type="GO" id="GO:0034965">
    <property type="term" value="P:intronic box C/D snoRNA processing"/>
    <property type="evidence" value="ECO:0007669"/>
    <property type="project" value="TreeGrafter"/>
</dbReference>
<dbReference type="Proteomes" id="UP001303473">
    <property type="component" value="Unassembled WGS sequence"/>
</dbReference>
<organism evidence="3 4">
    <name type="scientific">Diplogelasinospora grovesii</name>
    <dbReference type="NCBI Taxonomy" id="303347"/>
    <lineage>
        <taxon>Eukaryota</taxon>
        <taxon>Fungi</taxon>
        <taxon>Dikarya</taxon>
        <taxon>Ascomycota</taxon>
        <taxon>Pezizomycotina</taxon>
        <taxon>Sordariomycetes</taxon>
        <taxon>Sordariomycetidae</taxon>
        <taxon>Sordariales</taxon>
        <taxon>Diplogelasinosporaceae</taxon>
        <taxon>Diplogelasinospora</taxon>
    </lineage>
</organism>
<evidence type="ECO:0000259" key="2">
    <source>
        <dbReference type="Pfam" id="PF20976"/>
    </source>
</evidence>
<feature type="region of interest" description="Disordered" evidence="1">
    <location>
        <begin position="1"/>
        <end position="39"/>
    </location>
</feature>
<keyword evidence="4" id="KW-1185">Reference proteome</keyword>
<dbReference type="GO" id="GO:0000294">
    <property type="term" value="P:nuclear-transcribed mRNA catabolic process, RNase MRP-dependent"/>
    <property type="evidence" value="ECO:0007669"/>
    <property type="project" value="TreeGrafter"/>
</dbReference>